<evidence type="ECO:0000313" key="10">
    <source>
        <dbReference type="Proteomes" id="UP000177894"/>
    </source>
</evidence>
<organism evidence="9 10">
    <name type="scientific">Clostridium formicaceticum</name>
    <dbReference type="NCBI Taxonomy" id="1497"/>
    <lineage>
        <taxon>Bacteria</taxon>
        <taxon>Bacillati</taxon>
        <taxon>Bacillota</taxon>
        <taxon>Clostridia</taxon>
        <taxon>Eubacteriales</taxon>
        <taxon>Clostridiaceae</taxon>
        <taxon>Clostridium</taxon>
    </lineage>
</organism>
<keyword evidence="5 7" id="KW-1133">Transmembrane helix</keyword>
<feature type="transmembrane region" description="Helical" evidence="7">
    <location>
        <begin position="373"/>
        <end position="392"/>
    </location>
</feature>
<reference evidence="9 10" key="1">
    <citation type="submission" date="2016-10" db="EMBL/GenBank/DDBJ databases">
        <title>Complete Genome Sequence of Acetogen Clostridium formicoaceticum ATCC 27076.</title>
        <authorList>
            <person name="Bao T."/>
            <person name="Cheng C."/>
            <person name="Zhao J."/>
            <person name="Yang S.-T."/>
            <person name="Wang J."/>
            <person name="Wang M."/>
        </authorList>
    </citation>
    <scope>NUCLEOTIDE SEQUENCE [LARGE SCALE GENOMIC DNA]</scope>
    <source>
        <strain evidence="9 10">ATCC 27076</strain>
    </source>
</reference>
<dbReference type="EMBL" id="CP017603">
    <property type="protein sequence ID" value="AOY76469.1"/>
    <property type="molecule type" value="Genomic_DNA"/>
</dbReference>
<accession>A0ABN4T682</accession>
<keyword evidence="3" id="KW-1003">Cell membrane</keyword>
<dbReference type="SUPFAM" id="SSF103473">
    <property type="entry name" value="MFS general substrate transporter"/>
    <property type="match status" value="1"/>
</dbReference>
<keyword evidence="4 7" id="KW-0812">Transmembrane</keyword>
<name>A0ABN4T682_9CLOT</name>
<evidence type="ECO:0000259" key="8">
    <source>
        <dbReference type="PROSITE" id="PS50850"/>
    </source>
</evidence>
<keyword evidence="2" id="KW-0813">Transport</keyword>
<feature type="transmembrane region" description="Helical" evidence="7">
    <location>
        <begin position="252"/>
        <end position="274"/>
    </location>
</feature>
<evidence type="ECO:0000256" key="6">
    <source>
        <dbReference type="ARBA" id="ARBA00023136"/>
    </source>
</evidence>
<dbReference type="Proteomes" id="UP000177894">
    <property type="component" value="Chromosome"/>
</dbReference>
<dbReference type="PANTHER" id="PTHR43124">
    <property type="entry name" value="PURINE EFFLUX PUMP PBUE"/>
    <property type="match status" value="1"/>
</dbReference>
<feature type="transmembrane region" description="Helical" evidence="7">
    <location>
        <begin position="338"/>
        <end position="361"/>
    </location>
</feature>
<dbReference type="InterPro" id="IPR011701">
    <property type="entry name" value="MFS"/>
</dbReference>
<gene>
    <name evidence="9" type="ORF">BJL90_11550</name>
</gene>
<protein>
    <submittedName>
        <fullName evidence="9">MFS transporter</fullName>
    </submittedName>
</protein>
<evidence type="ECO:0000256" key="1">
    <source>
        <dbReference type="ARBA" id="ARBA00004651"/>
    </source>
</evidence>
<dbReference type="InterPro" id="IPR050189">
    <property type="entry name" value="MFS_Efflux_Transporters"/>
</dbReference>
<dbReference type="PANTHER" id="PTHR43124:SF3">
    <property type="entry name" value="CHLORAMPHENICOL EFFLUX PUMP RV0191"/>
    <property type="match status" value="1"/>
</dbReference>
<keyword evidence="10" id="KW-1185">Reference proteome</keyword>
<comment type="subcellular location">
    <subcellularLocation>
        <location evidence="1">Cell membrane</location>
        <topology evidence="1">Multi-pass membrane protein</topology>
    </subcellularLocation>
</comment>
<evidence type="ECO:0000256" key="7">
    <source>
        <dbReference type="SAM" id="Phobius"/>
    </source>
</evidence>
<feature type="transmembrane region" description="Helical" evidence="7">
    <location>
        <begin position="80"/>
        <end position="100"/>
    </location>
</feature>
<dbReference type="InterPro" id="IPR036259">
    <property type="entry name" value="MFS_trans_sf"/>
</dbReference>
<feature type="transmembrane region" description="Helical" evidence="7">
    <location>
        <begin position="169"/>
        <end position="189"/>
    </location>
</feature>
<feature type="transmembrane region" description="Helical" evidence="7">
    <location>
        <begin position="210"/>
        <end position="232"/>
    </location>
</feature>
<dbReference type="RefSeq" id="WP_070968072.1">
    <property type="nucleotide sequence ID" value="NZ_CP017603.1"/>
</dbReference>
<dbReference type="Pfam" id="PF07690">
    <property type="entry name" value="MFS_1"/>
    <property type="match status" value="1"/>
</dbReference>
<feature type="transmembrane region" description="Helical" evidence="7">
    <location>
        <begin position="283"/>
        <end position="300"/>
    </location>
</feature>
<feature type="transmembrane region" description="Helical" evidence="7">
    <location>
        <begin position="140"/>
        <end position="163"/>
    </location>
</feature>
<evidence type="ECO:0000256" key="2">
    <source>
        <dbReference type="ARBA" id="ARBA00022448"/>
    </source>
</evidence>
<keyword evidence="6 7" id="KW-0472">Membrane</keyword>
<evidence type="ECO:0000256" key="3">
    <source>
        <dbReference type="ARBA" id="ARBA00022475"/>
    </source>
</evidence>
<evidence type="ECO:0000256" key="4">
    <source>
        <dbReference type="ARBA" id="ARBA00022692"/>
    </source>
</evidence>
<evidence type="ECO:0000313" key="9">
    <source>
        <dbReference type="EMBL" id="AOY76469.1"/>
    </source>
</evidence>
<proteinExistence type="predicted"/>
<feature type="transmembrane region" description="Helical" evidence="7">
    <location>
        <begin position="306"/>
        <end position="326"/>
    </location>
</feature>
<feature type="transmembrane region" description="Helical" evidence="7">
    <location>
        <begin position="53"/>
        <end position="73"/>
    </location>
</feature>
<sequence length="404" mass="43311">MELKHVESNNAKWFYLVLMVLSFTVTFMTRFIWPPLISTVAPILNLSAAQSGAYMSAFYIGYVITQIPGGVWADKFGVKFTLSLSLLVGGLATVGMSLISVYSVGFALRLMTGLGAGSVMACCTRLIADNFDQSESGVAFGILLTGPTLGLLIANQLGAALLNSIGWQGAFRVVGIITIIIAVIVFVLVKPQEKETTSQKKITFFSGIKTFFTTRNLIGIGLSGFFYMFVALGTATWANAHLANLGFAGGEAASVMTLYSVGGIIGSIITGLIVKKFNLDQRNFLIAVYVIIAGVAITFGNQSQLGALRGIGFLFGLCSYLPNAHLNSLVLKFVNKELAASVMGVQNFMFQLASIIAPAILGWTIDITGNFNTVWYSLGASPIIGIFFLLIIKQSKQQHTNLNL</sequence>
<dbReference type="PROSITE" id="PS50850">
    <property type="entry name" value="MFS"/>
    <property type="match status" value="1"/>
</dbReference>
<feature type="transmembrane region" description="Helical" evidence="7">
    <location>
        <begin position="106"/>
        <end position="128"/>
    </location>
</feature>
<feature type="transmembrane region" description="Helical" evidence="7">
    <location>
        <begin position="12"/>
        <end position="33"/>
    </location>
</feature>
<dbReference type="InterPro" id="IPR020846">
    <property type="entry name" value="MFS_dom"/>
</dbReference>
<feature type="domain" description="Major facilitator superfamily (MFS) profile" evidence="8">
    <location>
        <begin position="14"/>
        <end position="397"/>
    </location>
</feature>
<dbReference type="Gene3D" id="1.20.1250.20">
    <property type="entry name" value="MFS general substrate transporter like domains"/>
    <property type="match status" value="2"/>
</dbReference>
<evidence type="ECO:0000256" key="5">
    <source>
        <dbReference type="ARBA" id="ARBA00022989"/>
    </source>
</evidence>